<gene>
    <name evidence="3" type="ORF">HNP84_003966</name>
</gene>
<dbReference type="CDD" id="cd00085">
    <property type="entry name" value="HNHc"/>
    <property type="match status" value="1"/>
</dbReference>
<dbReference type="InterPro" id="IPR002711">
    <property type="entry name" value="HNH"/>
</dbReference>
<evidence type="ECO:0000256" key="1">
    <source>
        <dbReference type="SAM" id="MobiDB-lite"/>
    </source>
</evidence>
<feature type="region of interest" description="Disordered" evidence="1">
    <location>
        <begin position="325"/>
        <end position="347"/>
    </location>
</feature>
<dbReference type="GO" id="GO:0008270">
    <property type="term" value="F:zinc ion binding"/>
    <property type="evidence" value="ECO:0007669"/>
    <property type="project" value="InterPro"/>
</dbReference>
<dbReference type="GO" id="GO:0016787">
    <property type="term" value="F:hydrolase activity"/>
    <property type="evidence" value="ECO:0007669"/>
    <property type="project" value="UniProtKB-KW"/>
</dbReference>
<dbReference type="RefSeq" id="WP_185051118.1">
    <property type="nucleotide sequence ID" value="NZ_BAABIX010000053.1"/>
</dbReference>
<dbReference type="Pfam" id="PF26340">
    <property type="entry name" value="DNA-SBD_ScoMcrA"/>
    <property type="match status" value="1"/>
</dbReference>
<evidence type="ECO:0000313" key="4">
    <source>
        <dbReference type="Proteomes" id="UP000578449"/>
    </source>
</evidence>
<dbReference type="EC" id="3.1.21.-" evidence="3"/>
<accession>A0A840P9Z1</accession>
<protein>
    <submittedName>
        <fullName evidence="3">5-methylcytosine-specific restriction protein A</fullName>
        <ecNumber evidence="3">3.1.21.-</ecNumber>
    </submittedName>
</protein>
<dbReference type="GO" id="GO:0004519">
    <property type="term" value="F:endonuclease activity"/>
    <property type="evidence" value="ECO:0007669"/>
    <property type="project" value="InterPro"/>
</dbReference>
<name>A0A840P9Z1_9ACTN</name>
<dbReference type="Pfam" id="PF01844">
    <property type="entry name" value="HNH"/>
    <property type="match status" value="1"/>
</dbReference>
<evidence type="ECO:0000313" key="3">
    <source>
        <dbReference type="EMBL" id="MBB5134240.1"/>
    </source>
</evidence>
<dbReference type="GO" id="GO:0003676">
    <property type="term" value="F:nucleic acid binding"/>
    <property type="evidence" value="ECO:0007669"/>
    <property type="project" value="InterPro"/>
</dbReference>
<keyword evidence="3" id="KW-0378">Hydrolase</keyword>
<sequence length="475" mass="52835">MATSPTSRRDFIKKIGQLSPRSVRDTAPTHRPLLLLWLLGRVAIGAPRLTTWRETRAAFEKLEGAYGNGATADSAQYPFWVLHATDALWEIKDAERIAPPPGQRRPTISVLDHVNPEAGFTPDVHAMLSAEPGLVANAAAILLARFFNPVPAGLVADVGLDGLLPAGQEADLLLPVPGSVRFPKRKAIHTAFGGQWTSGIGTLDDGLMCVFSDARGPYDDRTIPGTDLIEYRGQGLSGDQSLKGVGNAQLLVCQREQKPIRYWHQPTGGDWTFVTWTVIVDRRLVWGRGEDKQWRREFAWVLAPVPSPFRDQWPQSVLDRLAQDDQQTHDETLGTEAPTALSKRDTGRQYRKLCASVERRERVNHSRTTRTATDRYFRSADARLAVMLRARGKCENPDCGGQPADVTDRGDAILEVDHVDERAAQGRDHPANMIALCPNCHAIKTRGSTRHDLKRKLKTLAQRLHREAEEWENTS</sequence>
<dbReference type="InterPro" id="IPR003615">
    <property type="entry name" value="HNH_nuc"/>
</dbReference>
<keyword evidence="4" id="KW-1185">Reference proteome</keyword>
<dbReference type="SMART" id="SM00507">
    <property type="entry name" value="HNHc"/>
    <property type="match status" value="1"/>
</dbReference>
<evidence type="ECO:0000259" key="2">
    <source>
        <dbReference type="SMART" id="SM00507"/>
    </source>
</evidence>
<dbReference type="Gene3D" id="1.10.30.50">
    <property type="match status" value="1"/>
</dbReference>
<organism evidence="3 4">
    <name type="scientific">Thermocatellispora tengchongensis</name>
    <dbReference type="NCBI Taxonomy" id="1073253"/>
    <lineage>
        <taxon>Bacteria</taxon>
        <taxon>Bacillati</taxon>
        <taxon>Actinomycetota</taxon>
        <taxon>Actinomycetes</taxon>
        <taxon>Streptosporangiales</taxon>
        <taxon>Streptosporangiaceae</taxon>
        <taxon>Thermocatellispora</taxon>
    </lineage>
</organism>
<comment type="caution">
    <text evidence="3">The sequence shown here is derived from an EMBL/GenBank/DDBJ whole genome shotgun (WGS) entry which is preliminary data.</text>
</comment>
<dbReference type="Pfam" id="PF26348">
    <property type="entry name" value="SRA_ScoMcrA"/>
    <property type="match status" value="1"/>
</dbReference>
<dbReference type="InterPro" id="IPR058813">
    <property type="entry name" value="DNA-SBD_ScoMcrA"/>
</dbReference>
<dbReference type="EMBL" id="JACHGN010000007">
    <property type="protein sequence ID" value="MBB5134240.1"/>
    <property type="molecule type" value="Genomic_DNA"/>
</dbReference>
<feature type="domain" description="HNH nuclease" evidence="2">
    <location>
        <begin position="381"/>
        <end position="442"/>
    </location>
</feature>
<dbReference type="InterPro" id="IPR058712">
    <property type="entry name" value="SRA_ScoMcrA"/>
</dbReference>
<proteinExistence type="predicted"/>
<dbReference type="Proteomes" id="UP000578449">
    <property type="component" value="Unassembled WGS sequence"/>
</dbReference>
<dbReference type="AlphaFoldDB" id="A0A840P9Z1"/>
<reference evidence="3 4" key="1">
    <citation type="submission" date="2020-08" db="EMBL/GenBank/DDBJ databases">
        <title>Genomic Encyclopedia of Type Strains, Phase IV (KMG-IV): sequencing the most valuable type-strain genomes for metagenomic binning, comparative biology and taxonomic classification.</title>
        <authorList>
            <person name="Goeker M."/>
        </authorList>
    </citation>
    <scope>NUCLEOTIDE SEQUENCE [LARGE SCALE GENOMIC DNA]</scope>
    <source>
        <strain evidence="3 4">DSM 45615</strain>
    </source>
</reference>